<evidence type="ECO:0000256" key="3">
    <source>
        <dbReference type="ARBA" id="ARBA00022448"/>
    </source>
</evidence>
<evidence type="ECO:0000313" key="11">
    <source>
        <dbReference type="EMBL" id="RKP32097.1"/>
    </source>
</evidence>
<dbReference type="GO" id="GO:0000139">
    <property type="term" value="C:Golgi membrane"/>
    <property type="evidence" value="ECO:0007669"/>
    <property type="project" value="TreeGrafter"/>
</dbReference>
<feature type="transmembrane region" description="Helical" evidence="10">
    <location>
        <begin position="145"/>
        <end position="164"/>
    </location>
</feature>
<keyword evidence="12" id="KW-1185">Reference proteome</keyword>
<feature type="transmembrane region" description="Helical" evidence="10">
    <location>
        <begin position="284"/>
        <end position="304"/>
    </location>
</feature>
<dbReference type="EMBL" id="ML004434">
    <property type="protein sequence ID" value="RKP32097.1"/>
    <property type="molecule type" value="Genomic_DNA"/>
</dbReference>
<dbReference type="GO" id="GO:0005789">
    <property type="term" value="C:endoplasmic reticulum membrane"/>
    <property type="evidence" value="ECO:0007669"/>
    <property type="project" value="UniProtKB-SubCell"/>
</dbReference>
<dbReference type="AlphaFoldDB" id="A0A4P9ZG83"/>
<comment type="similarity">
    <text evidence="2">Belongs to the nucleotide-sugar transporter family. SLC35B subfamily.</text>
</comment>
<accession>A0A4P9ZG83</accession>
<gene>
    <name evidence="11" type="ORF">METBISCDRAFT_12807</name>
</gene>
<organism evidence="11 12">
    <name type="scientific">Metschnikowia bicuspidata</name>
    <dbReference type="NCBI Taxonomy" id="27322"/>
    <lineage>
        <taxon>Eukaryota</taxon>
        <taxon>Fungi</taxon>
        <taxon>Dikarya</taxon>
        <taxon>Ascomycota</taxon>
        <taxon>Saccharomycotina</taxon>
        <taxon>Pichiomycetes</taxon>
        <taxon>Metschnikowiaceae</taxon>
        <taxon>Metschnikowia</taxon>
    </lineage>
</organism>
<dbReference type="PANTHER" id="PTHR10778">
    <property type="entry name" value="SOLUTE CARRIER FAMILY 35 MEMBER B"/>
    <property type="match status" value="1"/>
</dbReference>
<feature type="transmembrane region" description="Helical" evidence="10">
    <location>
        <begin position="176"/>
        <end position="194"/>
    </location>
</feature>
<evidence type="ECO:0000256" key="2">
    <source>
        <dbReference type="ARBA" id="ARBA00010694"/>
    </source>
</evidence>
<dbReference type="InterPro" id="IPR037185">
    <property type="entry name" value="EmrE-like"/>
</dbReference>
<feature type="transmembrane region" description="Helical" evidence="10">
    <location>
        <begin position="215"/>
        <end position="239"/>
    </location>
</feature>
<dbReference type="PANTHER" id="PTHR10778:SF10">
    <property type="entry name" value="SOLUTE CARRIER FAMILY 35 MEMBER B1"/>
    <property type="match status" value="1"/>
</dbReference>
<proteinExistence type="inferred from homology"/>
<feature type="transmembrane region" description="Helical" evidence="10">
    <location>
        <begin position="259"/>
        <end position="277"/>
    </location>
</feature>
<comment type="subcellular location">
    <subcellularLocation>
        <location evidence="1">Endoplasmic reticulum membrane</location>
        <topology evidence="1">Multi-pass membrane protein</topology>
    </subcellularLocation>
</comment>
<evidence type="ECO:0000256" key="10">
    <source>
        <dbReference type="SAM" id="Phobius"/>
    </source>
</evidence>
<evidence type="ECO:0000256" key="9">
    <source>
        <dbReference type="ARBA" id="ARBA00041103"/>
    </source>
</evidence>
<evidence type="ECO:0000256" key="4">
    <source>
        <dbReference type="ARBA" id="ARBA00022597"/>
    </source>
</evidence>
<dbReference type="GO" id="GO:0005460">
    <property type="term" value="F:UDP-glucose transmembrane transporter activity"/>
    <property type="evidence" value="ECO:0007669"/>
    <property type="project" value="TreeGrafter"/>
</dbReference>
<dbReference type="InterPro" id="IPR013657">
    <property type="entry name" value="SCL35B1-4/HUT1"/>
</dbReference>
<evidence type="ECO:0000256" key="8">
    <source>
        <dbReference type="ARBA" id="ARBA00023136"/>
    </source>
</evidence>
<keyword evidence="3" id="KW-0813">Transport</keyword>
<evidence type="ECO:0000256" key="1">
    <source>
        <dbReference type="ARBA" id="ARBA00004477"/>
    </source>
</evidence>
<feature type="transmembrane region" description="Helical" evidence="10">
    <location>
        <begin position="310"/>
        <end position="329"/>
    </location>
</feature>
<name>A0A4P9ZG83_9ASCO</name>
<dbReference type="GO" id="GO:0005459">
    <property type="term" value="F:UDP-galactose transmembrane transporter activity"/>
    <property type="evidence" value="ECO:0007669"/>
    <property type="project" value="TreeGrafter"/>
</dbReference>
<keyword evidence="4" id="KW-0762">Sugar transport</keyword>
<evidence type="ECO:0000256" key="7">
    <source>
        <dbReference type="ARBA" id="ARBA00022989"/>
    </source>
</evidence>
<evidence type="ECO:0000313" key="12">
    <source>
        <dbReference type="Proteomes" id="UP000268321"/>
    </source>
</evidence>
<protein>
    <recommendedName>
        <fullName evidence="9">UDP-galactose transporter homolog 1</fullName>
    </recommendedName>
</protein>
<feature type="transmembrane region" description="Helical" evidence="10">
    <location>
        <begin position="7"/>
        <end position="27"/>
    </location>
</feature>
<sequence>MEATPGACTLTLCVLGLYALFLSWSLLQERINTKPYGSPDAPVYFKAPLIINSIQAFFAALVGLVYSRMAHGENPWGVLRAADGAIHGPLLRSFLVIAVSSSVSSPLAYASLRHVDYVAFLLAKSCKLLPVMAVHFVLYRTRFPAYKCAVAGLVTGGVVLFTLAKRGATCSEANSGHLVLGMAPLGALMLLDGFTNSTQDQMFRARGARQSLTGASLMCVLNVLVCALTLAYVVVFRWLLEGMYTVAFVKAHPCVLVDVLVFALLGAVGQVCVFVMLEKFGSMALVTATVTRKMLSMVLSVVFFGHRLAAAQWMGVALVFGGIACEACVKMGREKQKTA</sequence>
<evidence type="ECO:0000256" key="5">
    <source>
        <dbReference type="ARBA" id="ARBA00022692"/>
    </source>
</evidence>
<keyword evidence="8 10" id="KW-0472">Membrane</keyword>
<feature type="transmembrane region" description="Helical" evidence="10">
    <location>
        <begin position="47"/>
        <end position="69"/>
    </location>
</feature>
<keyword evidence="7 10" id="KW-1133">Transmembrane helix</keyword>
<dbReference type="OrthoDB" id="1601at2759"/>
<keyword evidence="5 10" id="KW-0812">Transmembrane</keyword>
<keyword evidence="6" id="KW-0256">Endoplasmic reticulum</keyword>
<dbReference type="Proteomes" id="UP000268321">
    <property type="component" value="Unassembled WGS sequence"/>
</dbReference>
<evidence type="ECO:0000256" key="6">
    <source>
        <dbReference type="ARBA" id="ARBA00022824"/>
    </source>
</evidence>
<feature type="transmembrane region" description="Helical" evidence="10">
    <location>
        <begin position="90"/>
        <end position="111"/>
    </location>
</feature>
<feature type="transmembrane region" description="Helical" evidence="10">
    <location>
        <begin position="117"/>
        <end position="138"/>
    </location>
</feature>
<reference evidence="12" key="1">
    <citation type="journal article" date="2018" name="Nat. Microbiol.">
        <title>Leveraging single-cell genomics to expand the fungal tree of life.</title>
        <authorList>
            <person name="Ahrendt S.R."/>
            <person name="Quandt C.A."/>
            <person name="Ciobanu D."/>
            <person name="Clum A."/>
            <person name="Salamov A."/>
            <person name="Andreopoulos B."/>
            <person name="Cheng J.F."/>
            <person name="Woyke T."/>
            <person name="Pelin A."/>
            <person name="Henrissat B."/>
            <person name="Reynolds N.K."/>
            <person name="Benny G.L."/>
            <person name="Smith M.E."/>
            <person name="James T.Y."/>
            <person name="Grigoriev I.V."/>
        </authorList>
    </citation>
    <scope>NUCLEOTIDE SEQUENCE [LARGE SCALE GENOMIC DNA]</scope>
    <source>
        <strain evidence="12">Baker2002</strain>
    </source>
</reference>
<dbReference type="Pfam" id="PF08449">
    <property type="entry name" value="UAA"/>
    <property type="match status" value="1"/>
</dbReference>
<dbReference type="SUPFAM" id="SSF103481">
    <property type="entry name" value="Multidrug resistance efflux transporter EmrE"/>
    <property type="match status" value="1"/>
</dbReference>